<evidence type="ECO:0000313" key="1">
    <source>
        <dbReference type="EMBL" id="KAG8185950.1"/>
    </source>
</evidence>
<dbReference type="AlphaFoldDB" id="A0AAV6UP57"/>
<organism evidence="1 2">
    <name type="scientific">Oedothorax gibbosus</name>
    <dbReference type="NCBI Taxonomy" id="931172"/>
    <lineage>
        <taxon>Eukaryota</taxon>
        <taxon>Metazoa</taxon>
        <taxon>Ecdysozoa</taxon>
        <taxon>Arthropoda</taxon>
        <taxon>Chelicerata</taxon>
        <taxon>Arachnida</taxon>
        <taxon>Araneae</taxon>
        <taxon>Araneomorphae</taxon>
        <taxon>Entelegynae</taxon>
        <taxon>Araneoidea</taxon>
        <taxon>Linyphiidae</taxon>
        <taxon>Erigoninae</taxon>
        <taxon>Oedothorax</taxon>
    </lineage>
</organism>
<dbReference type="Proteomes" id="UP000827092">
    <property type="component" value="Unassembled WGS sequence"/>
</dbReference>
<accession>A0AAV6UP57</accession>
<name>A0AAV6UP57_9ARAC</name>
<protein>
    <submittedName>
        <fullName evidence="1">Uncharacterized protein</fullName>
    </submittedName>
</protein>
<sequence length="88" mass="9779">MCLSSKHSYKNKHCLQSNLETTQQQCCVSTELAAPILFLGAPFPRVCFKTVKTVPSSNKGEEFAEVVANPKQLKNYPVARLVTDHAKQ</sequence>
<gene>
    <name evidence="1" type="ORF">JTE90_010733</name>
</gene>
<keyword evidence="2" id="KW-1185">Reference proteome</keyword>
<proteinExistence type="predicted"/>
<reference evidence="1 2" key="1">
    <citation type="journal article" date="2022" name="Nat. Ecol. Evol.">
        <title>A masculinizing supergene underlies an exaggerated male reproductive morph in a spider.</title>
        <authorList>
            <person name="Hendrickx F."/>
            <person name="De Corte Z."/>
            <person name="Sonet G."/>
            <person name="Van Belleghem S.M."/>
            <person name="Kostlbacher S."/>
            <person name="Vangestel C."/>
        </authorList>
    </citation>
    <scope>NUCLEOTIDE SEQUENCE [LARGE SCALE GENOMIC DNA]</scope>
    <source>
        <strain evidence="1">W744_W776</strain>
    </source>
</reference>
<comment type="caution">
    <text evidence="1">The sequence shown here is derived from an EMBL/GenBank/DDBJ whole genome shotgun (WGS) entry which is preliminary data.</text>
</comment>
<dbReference type="EMBL" id="JAFNEN010000320">
    <property type="protein sequence ID" value="KAG8185950.1"/>
    <property type="molecule type" value="Genomic_DNA"/>
</dbReference>
<evidence type="ECO:0000313" key="2">
    <source>
        <dbReference type="Proteomes" id="UP000827092"/>
    </source>
</evidence>